<gene>
    <name evidence="2" type="primary">MCYN0860</name>
    <name evidence="2" type="ORF">NCTC10125_00558</name>
</gene>
<name>A0AAJ5NLN6_9BACT</name>
<sequence>MKKIFLFPLILLGSAAATGGVYFIYKASKNTTNTPGISIKKSEELPKTKDLKDNVVVNPSDKKSIRIGFWNVYNYSNKSTRAKNTAKTYAIAKVIDFTGLDLIGLAEIKPNADGADLVKELQNLNPNAGWKELTTNKYGKKNQEEKYTFLYKSSLLETINFENPSNPYLIQDGTELTWARPLAAVKFKTKTTIKNDFTLAIGHFDAPNASKNRNEAKDSETSQGAQEAGEARDLVNVLGEIDKKDGENNEIIFMADTNIRGENAEKLFKSTLKSYKSLLSHNENTTLSGSRRSYANSYDKIFYKGDLATKNAQKFDIFSIFSNKIVDLAKYDQMRRKDGRSANYQANNPNDLNRIRAISDHTMVHFDLELNESDKN</sequence>
<dbReference type="Gene3D" id="3.60.10.10">
    <property type="entry name" value="Endonuclease/exonuclease/phosphatase"/>
    <property type="match status" value="1"/>
</dbReference>
<dbReference type="SUPFAM" id="SSF56219">
    <property type="entry name" value="DNase I-like"/>
    <property type="match status" value="1"/>
</dbReference>
<dbReference type="AlphaFoldDB" id="A0AAJ5NLN6"/>
<accession>A0AAJ5NLN6</accession>
<evidence type="ECO:0000256" key="1">
    <source>
        <dbReference type="SAM" id="MobiDB-lite"/>
    </source>
</evidence>
<dbReference type="RefSeq" id="WP_044635547.1">
    <property type="nucleotide sequence ID" value="NZ_CP007229.1"/>
</dbReference>
<dbReference type="NCBIfam" id="NF045851">
    <property type="entry name" value="mem_nucl_MnuA"/>
    <property type="match status" value="1"/>
</dbReference>
<organism evidence="2 3">
    <name type="scientific">Mesomycoplasma dispar</name>
    <dbReference type="NCBI Taxonomy" id="86660"/>
    <lineage>
        <taxon>Bacteria</taxon>
        <taxon>Bacillati</taxon>
        <taxon>Mycoplasmatota</taxon>
        <taxon>Mycoplasmoidales</taxon>
        <taxon>Metamycoplasmataceae</taxon>
        <taxon>Mesomycoplasma</taxon>
    </lineage>
</organism>
<evidence type="ECO:0000313" key="2">
    <source>
        <dbReference type="EMBL" id="VEU62141.1"/>
    </source>
</evidence>
<dbReference type="InterPro" id="IPR036691">
    <property type="entry name" value="Endo/exonu/phosph_ase_sf"/>
</dbReference>
<evidence type="ECO:0000313" key="3">
    <source>
        <dbReference type="Proteomes" id="UP000289629"/>
    </source>
</evidence>
<dbReference type="CDD" id="cd10283">
    <property type="entry name" value="MnuA_DNase1-like"/>
    <property type="match status" value="1"/>
</dbReference>
<proteinExistence type="predicted"/>
<feature type="region of interest" description="Disordered" evidence="1">
    <location>
        <begin position="208"/>
        <end position="230"/>
    </location>
</feature>
<dbReference type="PANTHER" id="PTHR11371">
    <property type="entry name" value="DEOXYRIBONUCLEASE"/>
    <property type="match status" value="1"/>
</dbReference>
<protein>
    <submittedName>
        <fullName evidence="2">Membrane nuclease MnuA</fullName>
    </submittedName>
</protein>
<dbReference type="KEGG" id="mds:MDIS_02960"/>
<dbReference type="Proteomes" id="UP000289629">
    <property type="component" value="Chromosome"/>
</dbReference>
<dbReference type="EMBL" id="LR214971">
    <property type="protein sequence ID" value="VEU62141.1"/>
    <property type="molecule type" value="Genomic_DNA"/>
</dbReference>
<reference evidence="2 3" key="1">
    <citation type="submission" date="2019-01" db="EMBL/GenBank/DDBJ databases">
        <authorList>
            <consortium name="Pathogen Informatics"/>
        </authorList>
    </citation>
    <scope>NUCLEOTIDE SEQUENCE [LARGE SCALE GENOMIC DNA]</scope>
    <source>
        <strain evidence="2 3">NCTC10125</strain>
    </source>
</reference>
<dbReference type="PANTHER" id="PTHR11371:SF31">
    <property type="entry name" value="EXTRACELLULAR NUCLEASE"/>
    <property type="match status" value="1"/>
</dbReference>